<dbReference type="AlphaFoldDB" id="A0A160PKU7"/>
<keyword evidence="1" id="KW-0808">Transferase</keyword>
<protein>
    <submittedName>
        <fullName evidence="1">Diacylglycerol kinase catalytic region</fullName>
    </submittedName>
</protein>
<dbReference type="EMBL" id="AP014814">
    <property type="protein sequence ID" value="BAU94239.1"/>
    <property type="molecule type" value="Genomic_DNA"/>
</dbReference>
<reference evidence="1 2" key="1">
    <citation type="journal article" date="2016" name="Genome Announc.">
        <title>Complete Genome Sequence of Methylobacterium populi P-1M, Isolated from Pink-Pigmented Household Biofilm.</title>
        <authorList>
            <person name="Morohoshi T."/>
            <person name="Ikeda T."/>
        </authorList>
    </citation>
    <scope>NUCLEOTIDE SEQUENCE [LARGE SCALE GENOMIC DNA]</scope>
    <source>
        <strain evidence="1 2">P-1M</strain>
        <plasmid evidence="2">Plasmid pmppm05 dna</plasmid>
    </source>
</reference>
<keyword evidence="1" id="KW-0418">Kinase</keyword>
<dbReference type="Proteomes" id="UP000218288">
    <property type="component" value="Plasmid pMPPM05"/>
</dbReference>
<organism evidence="1 2">
    <name type="scientific">Methylorubrum populi</name>
    <dbReference type="NCBI Taxonomy" id="223967"/>
    <lineage>
        <taxon>Bacteria</taxon>
        <taxon>Pseudomonadati</taxon>
        <taxon>Pseudomonadota</taxon>
        <taxon>Alphaproteobacteria</taxon>
        <taxon>Hyphomicrobiales</taxon>
        <taxon>Methylobacteriaceae</taxon>
        <taxon>Methylorubrum</taxon>
    </lineage>
</organism>
<dbReference type="GO" id="GO:0016301">
    <property type="term" value="F:kinase activity"/>
    <property type="evidence" value="ECO:0007669"/>
    <property type="project" value="UniProtKB-KW"/>
</dbReference>
<proteinExistence type="predicted"/>
<name>A0A160PKU7_9HYPH</name>
<evidence type="ECO:0000313" key="2">
    <source>
        <dbReference type="Proteomes" id="UP000218288"/>
    </source>
</evidence>
<gene>
    <name evidence="1" type="ORF">MPPM_5634</name>
</gene>
<evidence type="ECO:0000313" key="1">
    <source>
        <dbReference type="EMBL" id="BAU94239.1"/>
    </source>
</evidence>
<keyword evidence="1" id="KW-0614">Plasmid</keyword>
<geneLocation type="plasmid" evidence="2">
    <name>pmppm05 dna</name>
</geneLocation>
<accession>A0A160PKU7</accession>
<sequence length="61" mass="6642">MPLRQLAVFNDVFYGGGMALYEGAQIDDGCFDLERLTERHEAPDGGLVVHGSTSASRRSLD</sequence>